<feature type="transmembrane region" description="Helical" evidence="1">
    <location>
        <begin position="61"/>
        <end position="83"/>
    </location>
</feature>
<keyword evidence="1" id="KW-0472">Membrane</keyword>
<feature type="transmembrane region" description="Helical" evidence="1">
    <location>
        <begin position="200"/>
        <end position="219"/>
    </location>
</feature>
<evidence type="ECO:0000256" key="1">
    <source>
        <dbReference type="SAM" id="Phobius"/>
    </source>
</evidence>
<keyword evidence="1" id="KW-1133">Transmembrane helix</keyword>
<evidence type="ECO:0008006" key="4">
    <source>
        <dbReference type="Google" id="ProtNLM"/>
    </source>
</evidence>
<keyword evidence="1" id="KW-0812">Transmembrane</keyword>
<comment type="caution">
    <text evidence="2">The sequence shown here is derived from an EMBL/GenBank/DDBJ whole genome shotgun (WGS) entry which is preliminary data.</text>
</comment>
<keyword evidence="3" id="KW-1185">Reference proteome</keyword>
<evidence type="ECO:0000313" key="2">
    <source>
        <dbReference type="EMBL" id="GAA4405550.1"/>
    </source>
</evidence>
<feature type="transmembrane region" description="Helical" evidence="1">
    <location>
        <begin position="95"/>
        <end position="122"/>
    </location>
</feature>
<accession>A0ABP8KFD5</accession>
<dbReference type="EMBL" id="BAABGM010000012">
    <property type="protein sequence ID" value="GAA4405550.1"/>
    <property type="molecule type" value="Genomic_DNA"/>
</dbReference>
<sequence>MNTLDQSTTTQQRSGAIAALYLAAAFLLAMPFFLVVVDYPGATDVAEKVALLADNHASMQVMYLITYVIFGVVLAVLALALHARLSPVAPALMQVATAVGLMWAVVLVASGMVFNAGMAAVVDLNPTNPDQAQSMWQAIEPVAQGLGSGSGGEFLGGLWILLVSIACLRIRSLPRSLSWLGQAVGMAGLLSIIPPLSATAYLFGLLSILWFAWLGIAMLRTATASPQQVATTPELVSSTASK</sequence>
<dbReference type="Pfam" id="PF14329">
    <property type="entry name" value="DUF4386"/>
    <property type="match status" value="1"/>
</dbReference>
<reference evidence="3" key="1">
    <citation type="journal article" date="2019" name="Int. J. Syst. Evol. Microbiol.">
        <title>The Global Catalogue of Microorganisms (GCM) 10K type strain sequencing project: providing services to taxonomists for standard genome sequencing and annotation.</title>
        <authorList>
            <consortium name="The Broad Institute Genomics Platform"/>
            <consortium name="The Broad Institute Genome Sequencing Center for Infectious Disease"/>
            <person name="Wu L."/>
            <person name="Ma J."/>
        </authorList>
    </citation>
    <scope>NUCLEOTIDE SEQUENCE [LARGE SCALE GENOMIC DNA]</scope>
    <source>
        <strain evidence="3">JCM 17809</strain>
    </source>
</reference>
<name>A0ABP8KFD5_9MICO</name>
<evidence type="ECO:0000313" key="3">
    <source>
        <dbReference type="Proteomes" id="UP001500945"/>
    </source>
</evidence>
<dbReference type="RefSeq" id="WP_345205133.1">
    <property type="nucleotide sequence ID" value="NZ_BAABGM010000012.1"/>
</dbReference>
<organism evidence="2 3">
    <name type="scientific">Fodinibacter luteus</name>
    <dbReference type="NCBI Taxonomy" id="552064"/>
    <lineage>
        <taxon>Bacteria</taxon>
        <taxon>Bacillati</taxon>
        <taxon>Actinomycetota</taxon>
        <taxon>Actinomycetes</taxon>
        <taxon>Micrococcales</taxon>
        <taxon>Intrasporangiaceae</taxon>
        <taxon>Fodinibacter (ex Wang et al. 2009)</taxon>
    </lineage>
</organism>
<protein>
    <recommendedName>
        <fullName evidence="4">DUF4386 family protein</fullName>
    </recommendedName>
</protein>
<feature type="transmembrane region" description="Helical" evidence="1">
    <location>
        <begin position="177"/>
        <end position="194"/>
    </location>
</feature>
<dbReference type="Proteomes" id="UP001500945">
    <property type="component" value="Unassembled WGS sequence"/>
</dbReference>
<proteinExistence type="predicted"/>
<dbReference type="InterPro" id="IPR025495">
    <property type="entry name" value="DUF4386"/>
</dbReference>
<gene>
    <name evidence="2" type="ORF">GCM10023168_19360</name>
</gene>
<feature type="transmembrane region" description="Helical" evidence="1">
    <location>
        <begin position="20"/>
        <end position="41"/>
    </location>
</feature>